<dbReference type="InterPro" id="IPR044241">
    <property type="entry name" value="TxlA/HCF164"/>
</dbReference>
<dbReference type="InterPro" id="IPR013766">
    <property type="entry name" value="Thioredoxin_domain"/>
</dbReference>
<dbReference type="AlphaFoldDB" id="A0A2P6U1A7"/>
<dbReference type="SUPFAM" id="SSF52833">
    <property type="entry name" value="Thioredoxin-like"/>
    <property type="match status" value="1"/>
</dbReference>
<accession>A0A2P6U1A7</accession>
<sequence>MQAAIASAALLPAGLRPLRRSASSRGPAPRRMQLRAQAEQGEAEKAGASGAVEPPTPAAAAPAPAPASSSPAPAEPSSSGKGVLAGGAVGLGVALFLAGRLTLGGPSFAALEADAVPLDLALQNGKPSIVEFYADWCEVCRELLPVTYEQQQAFKDQVNFVALNVENTKWAPEVLEYGVKGIPEFVFLDASGKPVAAAVGKLPKEVLVGNTRALAAGEPLPYARIQATGASSLQRPDSVMAGPRQAGPLDHS</sequence>
<dbReference type="EMBL" id="LHPG02000003">
    <property type="protein sequence ID" value="PRW60095.1"/>
    <property type="molecule type" value="Genomic_DNA"/>
</dbReference>
<feature type="region of interest" description="Disordered" evidence="1">
    <location>
        <begin position="229"/>
        <end position="252"/>
    </location>
</feature>
<dbReference type="InterPro" id="IPR036249">
    <property type="entry name" value="Thioredoxin-like_sf"/>
</dbReference>
<keyword evidence="4" id="KW-1185">Reference proteome</keyword>
<proteinExistence type="predicted"/>
<dbReference type="GO" id="GO:0010190">
    <property type="term" value="P:cytochrome b6f complex assembly"/>
    <property type="evidence" value="ECO:0007669"/>
    <property type="project" value="TreeGrafter"/>
</dbReference>
<evidence type="ECO:0000256" key="1">
    <source>
        <dbReference type="SAM" id="MobiDB-lite"/>
    </source>
</evidence>
<dbReference type="OrthoDB" id="2121326at2759"/>
<protein>
    <submittedName>
        <fullName evidence="3">Thioredoxin chloroplastic</fullName>
    </submittedName>
</protein>
<comment type="caution">
    <text evidence="3">The sequence shown here is derived from an EMBL/GenBank/DDBJ whole genome shotgun (WGS) entry which is preliminary data.</text>
</comment>
<feature type="domain" description="Thioredoxin" evidence="2">
    <location>
        <begin position="99"/>
        <end position="216"/>
    </location>
</feature>
<dbReference type="PANTHER" id="PTHR47353">
    <property type="entry name" value="THIOREDOXIN-LIKE PROTEIN HCF164, CHLOROPLASTIC"/>
    <property type="match status" value="1"/>
</dbReference>
<dbReference type="GO" id="GO:0009535">
    <property type="term" value="C:chloroplast thylakoid membrane"/>
    <property type="evidence" value="ECO:0007669"/>
    <property type="project" value="TreeGrafter"/>
</dbReference>
<dbReference type="Proteomes" id="UP000239899">
    <property type="component" value="Unassembled WGS sequence"/>
</dbReference>
<dbReference type="Pfam" id="PF00085">
    <property type="entry name" value="Thioredoxin"/>
    <property type="match status" value="1"/>
</dbReference>
<reference evidence="3 4" key="1">
    <citation type="journal article" date="2018" name="Plant J.">
        <title>Genome sequences of Chlorella sorokiniana UTEX 1602 and Micractinium conductrix SAG 241.80: implications to maltose excretion by a green alga.</title>
        <authorList>
            <person name="Arriola M.B."/>
            <person name="Velmurugan N."/>
            <person name="Zhang Y."/>
            <person name="Plunkett M.H."/>
            <person name="Hondzo H."/>
            <person name="Barney B.M."/>
        </authorList>
    </citation>
    <scope>NUCLEOTIDE SEQUENCE [LARGE SCALE GENOMIC DNA]</scope>
    <source>
        <strain evidence="4">UTEX 1602</strain>
    </source>
</reference>
<evidence type="ECO:0000313" key="4">
    <source>
        <dbReference type="Proteomes" id="UP000239899"/>
    </source>
</evidence>
<feature type="region of interest" description="Disordered" evidence="1">
    <location>
        <begin position="16"/>
        <end position="81"/>
    </location>
</feature>
<name>A0A2P6U1A7_CHLSO</name>
<dbReference type="STRING" id="3076.A0A2P6U1A7"/>
<dbReference type="PANTHER" id="PTHR47353:SF1">
    <property type="entry name" value="THIOREDOXIN-LIKE PROTEIN HCF164, CHLOROPLASTIC"/>
    <property type="match status" value="1"/>
</dbReference>
<evidence type="ECO:0000313" key="3">
    <source>
        <dbReference type="EMBL" id="PRW60095.1"/>
    </source>
</evidence>
<evidence type="ECO:0000259" key="2">
    <source>
        <dbReference type="PROSITE" id="PS51352"/>
    </source>
</evidence>
<dbReference type="GO" id="GO:0016671">
    <property type="term" value="F:oxidoreductase activity, acting on a sulfur group of donors, disulfide as acceptor"/>
    <property type="evidence" value="ECO:0007669"/>
    <property type="project" value="TreeGrafter"/>
</dbReference>
<feature type="compositionally biased region" description="Low complexity" evidence="1">
    <location>
        <begin position="58"/>
        <end position="79"/>
    </location>
</feature>
<feature type="compositionally biased region" description="Low complexity" evidence="1">
    <location>
        <begin position="16"/>
        <end position="51"/>
    </location>
</feature>
<gene>
    <name evidence="3" type="ORF">C2E21_1611</name>
</gene>
<dbReference type="Gene3D" id="3.40.30.10">
    <property type="entry name" value="Glutaredoxin"/>
    <property type="match status" value="1"/>
</dbReference>
<dbReference type="PROSITE" id="PS51352">
    <property type="entry name" value="THIOREDOXIN_2"/>
    <property type="match status" value="1"/>
</dbReference>
<organism evidence="3 4">
    <name type="scientific">Chlorella sorokiniana</name>
    <name type="common">Freshwater green alga</name>
    <dbReference type="NCBI Taxonomy" id="3076"/>
    <lineage>
        <taxon>Eukaryota</taxon>
        <taxon>Viridiplantae</taxon>
        <taxon>Chlorophyta</taxon>
        <taxon>core chlorophytes</taxon>
        <taxon>Trebouxiophyceae</taxon>
        <taxon>Chlorellales</taxon>
        <taxon>Chlorellaceae</taxon>
        <taxon>Chlorella clade</taxon>
        <taxon>Chlorella</taxon>
    </lineage>
</organism>